<comment type="subcellular location">
    <subcellularLocation>
        <location evidence="1">Cell membrane</location>
        <topology evidence="1">Multi-pass membrane protein</topology>
    </subcellularLocation>
</comment>
<dbReference type="GO" id="GO:0032153">
    <property type="term" value="C:cell division site"/>
    <property type="evidence" value="ECO:0007669"/>
    <property type="project" value="TreeGrafter"/>
</dbReference>
<keyword evidence="9" id="KW-1185">Reference proteome</keyword>
<evidence type="ECO:0000256" key="3">
    <source>
        <dbReference type="ARBA" id="ARBA00022692"/>
    </source>
</evidence>
<keyword evidence="3 6" id="KW-0812">Transmembrane</keyword>
<dbReference type="GO" id="GO:0016020">
    <property type="term" value="C:membrane"/>
    <property type="evidence" value="ECO:0007669"/>
    <property type="project" value="InterPro"/>
</dbReference>
<evidence type="ECO:0000256" key="6">
    <source>
        <dbReference type="SAM" id="Phobius"/>
    </source>
</evidence>
<dbReference type="InterPro" id="IPR003838">
    <property type="entry name" value="ABC3_permease_C"/>
</dbReference>
<dbReference type="InterPro" id="IPR004513">
    <property type="entry name" value="FtsX"/>
</dbReference>
<feature type="transmembrane region" description="Helical" evidence="6">
    <location>
        <begin position="160"/>
        <end position="184"/>
    </location>
</feature>
<dbReference type="AlphaFoldDB" id="A0A2A4HYQ8"/>
<proteinExistence type="predicted"/>
<evidence type="ECO:0000313" key="8">
    <source>
        <dbReference type="EMBL" id="PCG09049.1"/>
    </source>
</evidence>
<comment type="caution">
    <text evidence="8">The sequence shown here is derived from an EMBL/GenBank/DDBJ whole genome shotgun (WGS) entry which is preliminary data.</text>
</comment>
<evidence type="ECO:0000256" key="1">
    <source>
        <dbReference type="ARBA" id="ARBA00004651"/>
    </source>
</evidence>
<dbReference type="PANTHER" id="PTHR47755:SF1">
    <property type="entry name" value="CELL DIVISION PROTEIN FTSX"/>
    <property type="match status" value="1"/>
</dbReference>
<dbReference type="Pfam" id="PF02687">
    <property type="entry name" value="FtsX"/>
    <property type="match status" value="1"/>
</dbReference>
<gene>
    <name evidence="8" type="ORF">COA17_09110</name>
</gene>
<keyword evidence="5 6" id="KW-0472">Membrane</keyword>
<protein>
    <submittedName>
        <fullName evidence="8">Permease</fullName>
    </submittedName>
</protein>
<evidence type="ECO:0000313" key="9">
    <source>
        <dbReference type="Proteomes" id="UP000218784"/>
    </source>
</evidence>
<dbReference type="PANTHER" id="PTHR47755">
    <property type="entry name" value="CELL DIVISION PROTEIN FTSX"/>
    <property type="match status" value="1"/>
</dbReference>
<evidence type="ECO:0000256" key="2">
    <source>
        <dbReference type="ARBA" id="ARBA00022475"/>
    </source>
</evidence>
<name>A0A2A4HYQ8_9SPHN</name>
<accession>A0A2A4HYQ8</accession>
<sequence length="290" mass="29325">MTAATARILDAARQGRAMAWVLAIMLFLTVLATAAGIGTARAAAALGQALAGRATVQIVDADSAARTAAAARVLAALRQSSAVRGATPVSRQELARLLGPWLGDAARDADLPVPALIDVDLAERADALDRVRTLAARLAPGARVDRHGDALAAVGRLLRLLTALAAALVALMAAASAAVIVLAARSGLEAHRATIEVMHGLGATDVQVARLFQRRIARDAALGACVGGVAGWLVVGGLGMQASGSGSQLLGGITLGQGGWGAVIALPFAFVALAALVARRAIMRTMGRQL</sequence>
<organism evidence="8 9">
    <name type="scientific">Sphingomonas ginsenosidimutans</name>
    <dbReference type="NCBI Taxonomy" id="862134"/>
    <lineage>
        <taxon>Bacteria</taxon>
        <taxon>Pseudomonadati</taxon>
        <taxon>Pseudomonadota</taxon>
        <taxon>Alphaproteobacteria</taxon>
        <taxon>Sphingomonadales</taxon>
        <taxon>Sphingomonadaceae</taxon>
        <taxon>Sphingomonas</taxon>
    </lineage>
</organism>
<dbReference type="GO" id="GO:0051301">
    <property type="term" value="P:cell division"/>
    <property type="evidence" value="ECO:0007669"/>
    <property type="project" value="InterPro"/>
</dbReference>
<keyword evidence="4 6" id="KW-1133">Transmembrane helix</keyword>
<feature type="transmembrane region" description="Helical" evidence="6">
    <location>
        <begin position="260"/>
        <end position="278"/>
    </location>
</feature>
<evidence type="ECO:0000256" key="5">
    <source>
        <dbReference type="ARBA" id="ARBA00023136"/>
    </source>
</evidence>
<feature type="transmembrane region" description="Helical" evidence="6">
    <location>
        <begin position="220"/>
        <end position="240"/>
    </location>
</feature>
<evidence type="ECO:0000259" key="7">
    <source>
        <dbReference type="Pfam" id="PF02687"/>
    </source>
</evidence>
<keyword evidence="2" id="KW-1003">Cell membrane</keyword>
<feature type="domain" description="ABC3 transporter permease C-terminal" evidence="7">
    <location>
        <begin position="168"/>
        <end position="283"/>
    </location>
</feature>
<dbReference type="RefSeq" id="WP_096611857.1">
    <property type="nucleotide sequence ID" value="NZ_NWVD01000003.1"/>
</dbReference>
<dbReference type="Proteomes" id="UP000218784">
    <property type="component" value="Unassembled WGS sequence"/>
</dbReference>
<dbReference type="EMBL" id="NWVD01000003">
    <property type="protein sequence ID" value="PCG09049.1"/>
    <property type="molecule type" value="Genomic_DNA"/>
</dbReference>
<evidence type="ECO:0000256" key="4">
    <source>
        <dbReference type="ARBA" id="ARBA00022989"/>
    </source>
</evidence>
<reference evidence="8 9" key="1">
    <citation type="submission" date="2017-09" db="EMBL/GenBank/DDBJ databases">
        <title>Sphingomonas ginsenosidimutans KACC 14949, whole genome shotgun sequence.</title>
        <authorList>
            <person name="Feng G."/>
            <person name="Zhu H."/>
        </authorList>
    </citation>
    <scope>NUCLEOTIDE SEQUENCE [LARGE SCALE GENOMIC DNA]</scope>
    <source>
        <strain evidence="8 9">KACC 14949</strain>
    </source>
</reference>